<name>A0A090QM22_9GAMM</name>
<reference evidence="1 2" key="1">
    <citation type="journal article" date="2014" name="Genome Announc.">
        <title>Draft Genome Sequences of Two Vibrionaceae Species, Vibrio ponticus C121 and Photobacterium aphoticum C119, Isolated as Coral Reef Microbiota.</title>
        <authorList>
            <person name="Al-saari N."/>
            <person name="Meirelles P.M."/>
            <person name="Mino S."/>
            <person name="Suda W."/>
            <person name="Oshima K."/>
            <person name="Hattori M."/>
            <person name="Ohkuma M."/>
            <person name="Thompson F.L."/>
            <person name="Gomez-Gil B."/>
            <person name="Sawabe T."/>
            <person name="Sawabe T."/>
        </authorList>
    </citation>
    <scope>NUCLEOTIDE SEQUENCE [LARGE SCALE GENOMIC DNA]</scope>
    <source>
        <strain evidence="1 2">JCM 19237</strain>
    </source>
</reference>
<dbReference type="EMBL" id="BBMN01000001">
    <property type="protein sequence ID" value="GAL03293.1"/>
    <property type="molecule type" value="Genomic_DNA"/>
</dbReference>
<gene>
    <name evidence="1" type="ORF">JCM19237_6186</name>
</gene>
<evidence type="ECO:0000313" key="2">
    <source>
        <dbReference type="Proteomes" id="UP000029227"/>
    </source>
</evidence>
<comment type="caution">
    <text evidence="1">The sequence shown here is derived from an EMBL/GenBank/DDBJ whole genome shotgun (WGS) entry which is preliminary data.</text>
</comment>
<dbReference type="Proteomes" id="UP000029227">
    <property type="component" value="Unassembled WGS sequence"/>
</dbReference>
<sequence>MPPFCGGIVVFSALFAERVMGYILNQRLAAERHVFRVVT</sequence>
<accession>A0A090QM22</accession>
<dbReference type="AlphaFoldDB" id="A0A090QM22"/>
<protein>
    <submittedName>
        <fullName evidence="1">Uncharacterized protein</fullName>
    </submittedName>
</protein>
<proteinExistence type="predicted"/>
<organism evidence="1 2">
    <name type="scientific">Photobacterium aphoticum</name>
    <dbReference type="NCBI Taxonomy" id="754436"/>
    <lineage>
        <taxon>Bacteria</taxon>
        <taxon>Pseudomonadati</taxon>
        <taxon>Pseudomonadota</taxon>
        <taxon>Gammaproteobacteria</taxon>
        <taxon>Vibrionales</taxon>
        <taxon>Vibrionaceae</taxon>
        <taxon>Photobacterium</taxon>
    </lineage>
</organism>
<evidence type="ECO:0000313" key="1">
    <source>
        <dbReference type="EMBL" id="GAL03293.1"/>
    </source>
</evidence>